<evidence type="ECO:0000313" key="12">
    <source>
        <dbReference type="EMBL" id="VFP80073.1"/>
    </source>
</evidence>
<dbReference type="RefSeq" id="WP_157993696.1">
    <property type="nucleotide sequence ID" value="NZ_LR217703.1"/>
</dbReference>
<keyword evidence="7 11" id="KW-0653">Protein transport</keyword>
<comment type="subcellular location">
    <subcellularLocation>
        <location evidence="1 11">Cell membrane</location>
        <topology evidence="1 11">Multi-pass membrane protein</topology>
    </subcellularLocation>
</comment>
<dbReference type="Proteomes" id="UP000294412">
    <property type="component" value="Chromosome"/>
</dbReference>
<keyword evidence="5 11" id="KW-1003">Cell membrane</keyword>
<name>A0A451D349_9GAMM</name>
<dbReference type="PRINTS" id="PR01651">
    <property type="entry name" value="SECGEXPORT"/>
</dbReference>
<keyword evidence="4 11" id="KW-0813">Transport</keyword>
<evidence type="ECO:0000256" key="2">
    <source>
        <dbReference type="ARBA" id="ARBA00008445"/>
    </source>
</evidence>
<dbReference type="GO" id="GO:0065002">
    <property type="term" value="P:intracellular protein transmembrane transport"/>
    <property type="evidence" value="ECO:0007669"/>
    <property type="project" value="TreeGrafter"/>
</dbReference>
<protein>
    <recommendedName>
        <fullName evidence="3 11">Protein-export membrane protein SecG</fullName>
    </recommendedName>
</protein>
<dbReference type="GO" id="GO:0009306">
    <property type="term" value="P:protein secretion"/>
    <property type="evidence" value="ECO:0007669"/>
    <property type="project" value="UniProtKB-UniRule"/>
</dbReference>
<evidence type="ECO:0000256" key="3">
    <source>
        <dbReference type="ARBA" id="ARBA00017876"/>
    </source>
</evidence>
<evidence type="ECO:0000256" key="7">
    <source>
        <dbReference type="ARBA" id="ARBA00022927"/>
    </source>
</evidence>
<proteinExistence type="inferred from homology"/>
<evidence type="ECO:0000256" key="5">
    <source>
        <dbReference type="ARBA" id="ARBA00022475"/>
    </source>
</evidence>
<evidence type="ECO:0000313" key="13">
    <source>
        <dbReference type="Proteomes" id="UP000294412"/>
    </source>
</evidence>
<sequence length="102" mass="11106">MYTIILACFLIVSVSLISLILLQQGRGSIIGLSGSGTSSTLFGSHGANNFVTLRIIPFLAVLFFLLSLIIGNFNSHQTFKENARENKIHTVDFSPVKSHSHS</sequence>
<evidence type="ECO:0000256" key="6">
    <source>
        <dbReference type="ARBA" id="ARBA00022692"/>
    </source>
</evidence>
<comment type="function">
    <text evidence="11">Involved in protein export. Participates in an early event of protein translocation.</text>
</comment>
<dbReference type="InterPro" id="IPR004692">
    <property type="entry name" value="SecG"/>
</dbReference>
<dbReference type="GO" id="GO:0005886">
    <property type="term" value="C:plasma membrane"/>
    <property type="evidence" value="ECO:0007669"/>
    <property type="project" value="UniProtKB-SubCell"/>
</dbReference>
<comment type="caution">
    <text evidence="11">Lacks conserved residue(s) required for the propagation of feature annotation.</text>
</comment>
<dbReference type="Pfam" id="PF03840">
    <property type="entry name" value="SecG"/>
    <property type="match status" value="1"/>
</dbReference>
<comment type="similarity">
    <text evidence="2 11">Belongs to the SecG family.</text>
</comment>
<gene>
    <name evidence="12" type="primary">secG</name>
    <name evidence="12" type="ORF">ERCICUMA2628_526</name>
</gene>
<keyword evidence="9 11" id="KW-0811">Translocation</keyword>
<evidence type="ECO:0000256" key="8">
    <source>
        <dbReference type="ARBA" id="ARBA00022989"/>
    </source>
</evidence>
<organism evidence="12 13">
    <name type="scientific">Candidatus Erwinia haradaeae</name>
    <dbReference type="NCBI Taxonomy" id="1922217"/>
    <lineage>
        <taxon>Bacteria</taxon>
        <taxon>Pseudomonadati</taxon>
        <taxon>Pseudomonadota</taxon>
        <taxon>Gammaproteobacteria</taxon>
        <taxon>Enterobacterales</taxon>
        <taxon>Erwiniaceae</taxon>
        <taxon>Erwinia</taxon>
    </lineage>
</organism>
<dbReference type="PANTHER" id="PTHR34182">
    <property type="entry name" value="PROTEIN-EXPORT MEMBRANE PROTEIN SECG"/>
    <property type="match status" value="1"/>
</dbReference>
<keyword evidence="6 11" id="KW-0812">Transmembrane</keyword>
<dbReference type="PANTHER" id="PTHR34182:SF1">
    <property type="entry name" value="PROTEIN-EXPORT MEMBRANE PROTEIN SECG"/>
    <property type="match status" value="1"/>
</dbReference>
<keyword evidence="10 11" id="KW-0472">Membrane</keyword>
<evidence type="ECO:0000256" key="10">
    <source>
        <dbReference type="ARBA" id="ARBA00023136"/>
    </source>
</evidence>
<keyword evidence="8 11" id="KW-1133">Transmembrane helix</keyword>
<evidence type="ECO:0000256" key="4">
    <source>
        <dbReference type="ARBA" id="ARBA00022448"/>
    </source>
</evidence>
<feature type="transmembrane region" description="Helical" evidence="11">
    <location>
        <begin position="51"/>
        <end position="70"/>
    </location>
</feature>
<dbReference type="GO" id="GO:0015450">
    <property type="term" value="F:protein-transporting ATPase activity"/>
    <property type="evidence" value="ECO:0007669"/>
    <property type="project" value="UniProtKB-UniRule"/>
</dbReference>
<dbReference type="GO" id="GO:0043952">
    <property type="term" value="P:protein transport by the Sec complex"/>
    <property type="evidence" value="ECO:0007669"/>
    <property type="project" value="TreeGrafter"/>
</dbReference>
<dbReference type="OrthoDB" id="9813947at2"/>
<dbReference type="AlphaFoldDB" id="A0A451D349"/>
<evidence type="ECO:0000256" key="11">
    <source>
        <dbReference type="RuleBase" id="RU365087"/>
    </source>
</evidence>
<evidence type="ECO:0000256" key="1">
    <source>
        <dbReference type="ARBA" id="ARBA00004651"/>
    </source>
</evidence>
<dbReference type="NCBIfam" id="TIGR00810">
    <property type="entry name" value="secG"/>
    <property type="match status" value="1"/>
</dbReference>
<dbReference type="EMBL" id="LR217703">
    <property type="protein sequence ID" value="VFP80073.1"/>
    <property type="molecule type" value="Genomic_DNA"/>
</dbReference>
<evidence type="ECO:0000256" key="9">
    <source>
        <dbReference type="ARBA" id="ARBA00023010"/>
    </source>
</evidence>
<accession>A0A451D349</accession>
<reference evidence="12 13" key="1">
    <citation type="submission" date="2019-02" db="EMBL/GenBank/DDBJ databases">
        <authorList>
            <person name="Manzano-Marin A."/>
            <person name="Manzano-Marin A."/>
        </authorList>
    </citation>
    <scope>NUCLEOTIDE SEQUENCE [LARGE SCALE GENOMIC DNA]</scope>
    <source>
        <strain evidence="12 13">ErCicuneomaculata</strain>
    </source>
</reference>